<dbReference type="SMART" id="SM00248">
    <property type="entry name" value="ANK"/>
    <property type="match status" value="6"/>
</dbReference>
<evidence type="ECO:0000259" key="2">
    <source>
        <dbReference type="Pfam" id="PF06985"/>
    </source>
</evidence>
<evidence type="ECO:0000256" key="1">
    <source>
        <dbReference type="PROSITE-ProRule" id="PRU00023"/>
    </source>
</evidence>
<reference evidence="3" key="1">
    <citation type="submission" date="2020-01" db="EMBL/GenBank/DDBJ databases">
        <title>Identification and distribution of gene clusters putatively required for synthesis of sphingolipid metabolism inhibitors in phylogenetically diverse species of the filamentous fungus Fusarium.</title>
        <authorList>
            <person name="Kim H.-S."/>
            <person name="Busman M."/>
            <person name="Brown D.W."/>
            <person name="Divon H."/>
            <person name="Uhlig S."/>
            <person name="Proctor R.H."/>
        </authorList>
    </citation>
    <scope>NUCLEOTIDE SEQUENCE</scope>
    <source>
        <strain evidence="3">NRRL 53441</strain>
    </source>
</reference>
<gene>
    <name evidence="3" type="ORF">F53441_4834</name>
</gene>
<organism evidence="3 4">
    <name type="scientific">Fusarium austroafricanum</name>
    <dbReference type="NCBI Taxonomy" id="2364996"/>
    <lineage>
        <taxon>Eukaryota</taxon>
        <taxon>Fungi</taxon>
        <taxon>Dikarya</taxon>
        <taxon>Ascomycota</taxon>
        <taxon>Pezizomycotina</taxon>
        <taxon>Sordariomycetes</taxon>
        <taxon>Hypocreomycetidae</taxon>
        <taxon>Hypocreales</taxon>
        <taxon>Nectriaceae</taxon>
        <taxon>Fusarium</taxon>
        <taxon>Fusarium concolor species complex</taxon>
    </lineage>
</organism>
<feature type="domain" description="Heterokaryon incompatibility" evidence="2">
    <location>
        <begin position="703"/>
        <end position="835"/>
    </location>
</feature>
<dbReference type="PROSITE" id="PS50088">
    <property type="entry name" value="ANK_REPEAT"/>
    <property type="match status" value="1"/>
</dbReference>
<dbReference type="AlphaFoldDB" id="A0A8H4KL77"/>
<protein>
    <recommendedName>
        <fullName evidence="2">Heterokaryon incompatibility domain-containing protein</fullName>
    </recommendedName>
</protein>
<dbReference type="PANTHER" id="PTHR24148:SF73">
    <property type="entry name" value="HET DOMAIN PROTEIN (AFU_ORTHOLOGUE AFUA_8G01020)"/>
    <property type="match status" value="1"/>
</dbReference>
<dbReference type="InterPro" id="IPR052895">
    <property type="entry name" value="HetReg/Transcr_Mod"/>
</dbReference>
<dbReference type="Proteomes" id="UP000605986">
    <property type="component" value="Unassembled WGS sequence"/>
</dbReference>
<accession>A0A8H4KL77</accession>
<dbReference type="InterPro" id="IPR010730">
    <property type="entry name" value="HET"/>
</dbReference>
<evidence type="ECO:0000313" key="3">
    <source>
        <dbReference type="EMBL" id="KAF4452316.1"/>
    </source>
</evidence>
<dbReference type="InterPro" id="IPR002110">
    <property type="entry name" value="Ankyrin_rpt"/>
</dbReference>
<dbReference type="Gene3D" id="1.25.40.20">
    <property type="entry name" value="Ankyrin repeat-containing domain"/>
    <property type="match status" value="2"/>
</dbReference>
<name>A0A8H4KL77_9HYPO</name>
<keyword evidence="4" id="KW-1185">Reference proteome</keyword>
<comment type="caution">
    <text evidence="3">The sequence shown here is derived from an EMBL/GenBank/DDBJ whole genome shotgun (WGS) entry which is preliminary data.</text>
</comment>
<dbReference type="PANTHER" id="PTHR24148">
    <property type="entry name" value="ANKYRIN REPEAT DOMAIN-CONTAINING PROTEIN 39 HOMOLOG-RELATED"/>
    <property type="match status" value="1"/>
</dbReference>
<dbReference type="SUPFAM" id="SSF48403">
    <property type="entry name" value="Ankyrin repeat"/>
    <property type="match status" value="1"/>
</dbReference>
<keyword evidence="1" id="KW-0040">ANK repeat</keyword>
<sequence length="1097" mass="124215">MSSDDESDESIIIAAGEWLLSLCSTKPSYDRDQLLTRLEQVKFDEFFTLHGKYPVFKKYHVDSVRACLAKELRPDYQLARALLDKDATGRLFEGERDLLQVAIKTARVQPGWLGEDPKKSCPELLEIVKLLMKHGAEVNCLDDEGYSPLVYTCILGYAELFQFLVVSGADVSTIQKRMPPEQLIKAREAAKGSEDFVNEQVNLLQVTLDALISPQRIVDHTWVGWPPGVNYDMPLWEGSEDDILATWGGIILYLLEQGLLYADNDPGLVMLLHIACFKGSLNVVKKLLDYGVVANVPGPRMIDGGQGEGTKFGTAMHAAAAGRKLSTASELITRGESPGCRRHCIFFRRSGGDFTPVQTAIEATRYSNDDNGDMLNFVEDFMALAEDLPYSDYQDVLKYCAREKKQNAAKHLLERGIRLDEVPIPTEHLFLEDRKDDSDVEIVKLLVSYGIKLDPVSFQKKVLKQGQVELLRWCVNEYGPLLPSDPESWGEMVDRLFNTVRMETARYLITEYPGPHIDAVLIAKLRSHSTDEPQETSWLHIALVNDNTYAIRMLLEAGADPACPGLPVDAATAMRSITHRDFRLIPKRLKIIKMLKQRDEKWRMPSYAETRALLAETVTDQRRAWDEKIENMVKKRQTVPTQKAKYSVPSSPLAVTCTSGLDIYQPLSSSSSFRLLELLPSENRTDPLVGRLIDSDITFQPDYEALSYVWGDIIPVRYINLGDQDISITPNLHSALIHLRSPDTIRTLWVDALCINQFVHGERNQQVRIMGDIFKSARQVVVWLGEAADNSHLVFQHLADETIQDSIMNRAPPPQDKRLAWNALLKRPWFYRTWFTEAVIQLTGDLSILRHLGATREFEGLPSWVPDFTDTSTKSLPENNWYAPYRKDAEENYDVRAVDGTQYSIPRGDLGNKFLPGLSFLKDGGLVIKGKMVDTIREVGPELPEGVSYAPGTEAFIDVMKQWESLAAKLIPEWKSESSVTEAFARTLSATHGSELFSVEAGFTQWYRHCGTGILEGADPRMSLRDYEFYLWWFSVGKEDKEDTDEEEERLDYDLREFSDRVFFASYGRCLFTTEGELDLILEFESESGNYLGHKAE</sequence>
<dbReference type="EMBL" id="JAADJG010000192">
    <property type="protein sequence ID" value="KAF4452316.1"/>
    <property type="molecule type" value="Genomic_DNA"/>
</dbReference>
<dbReference type="OrthoDB" id="2157530at2759"/>
<dbReference type="Pfam" id="PF06985">
    <property type="entry name" value="HET"/>
    <property type="match status" value="1"/>
</dbReference>
<dbReference type="InterPro" id="IPR036770">
    <property type="entry name" value="Ankyrin_rpt-contain_sf"/>
</dbReference>
<feature type="repeat" description="ANK" evidence="1">
    <location>
        <begin position="144"/>
        <end position="176"/>
    </location>
</feature>
<proteinExistence type="predicted"/>
<evidence type="ECO:0000313" key="4">
    <source>
        <dbReference type="Proteomes" id="UP000605986"/>
    </source>
</evidence>